<sequence length="408" mass="42746">MSSMPPRPKPWESQTQNHINAEAGPSSKPAVSSTSTSAFDSALQAAGSNTAPQLPDRPSDLGGSSLTTQPYQSRYNSSYGMSPYGGMGSLGGMGGVGGYGGYGGYSGYGGYGGMSRFGGGGYGMGGYGMGGYGVGGMGGPGEGYPTLTSSLQASTAPAFAVLESLVTAFTSLAQLIESTYMATHSSFFAMVGVADQLGSLKTYLGQVLGVFSILRLGKRLIAWLKGKKSRGTNAALGISGWANEWSNAASAAGDLTGGGGGAEGGRPSIKPLILFLLSAVGLPYLMTRLVKILIASQQQQLQQQQQQQQGNSAILDSNGNLDPSKLEFARAKWDFKGQEEWELSLNRDEIVAVIEKRPPNPNAKNGQESDVGWWRGRTRDGRIGWFPGNYVEVIKRREPSSSSSKPTV</sequence>
<organism evidence="16 17">
    <name type="scientific">Kwoniella dejecticola CBS 10117</name>
    <dbReference type="NCBI Taxonomy" id="1296121"/>
    <lineage>
        <taxon>Eukaryota</taxon>
        <taxon>Fungi</taxon>
        <taxon>Dikarya</taxon>
        <taxon>Basidiomycota</taxon>
        <taxon>Agaricomycotina</taxon>
        <taxon>Tremellomycetes</taxon>
        <taxon>Tremellales</taxon>
        <taxon>Cryptococcaceae</taxon>
        <taxon>Kwoniella</taxon>
    </lineage>
</organism>
<evidence type="ECO:0000256" key="10">
    <source>
        <dbReference type="ARBA" id="ARBA00029693"/>
    </source>
</evidence>
<reference evidence="16" key="2">
    <citation type="submission" date="2024-02" db="EMBL/GenBank/DDBJ databases">
        <title>Comparative genomics of Cryptococcus and Kwoniella reveals pathogenesis evolution and contrasting modes of karyotype evolution via chromosome fusion or intercentromeric recombination.</title>
        <authorList>
            <person name="Coelho M.A."/>
            <person name="David-Palma M."/>
            <person name="Shea T."/>
            <person name="Bowers K."/>
            <person name="McGinley-Smith S."/>
            <person name="Mohammad A.W."/>
            <person name="Gnirke A."/>
            <person name="Yurkov A.M."/>
            <person name="Nowrousian M."/>
            <person name="Sun S."/>
            <person name="Cuomo C.A."/>
            <person name="Heitman J."/>
        </authorList>
    </citation>
    <scope>NUCLEOTIDE SEQUENCE</scope>
    <source>
        <strain evidence="16">CBS 10117</strain>
    </source>
</reference>
<proteinExistence type="inferred from homology"/>
<feature type="region of interest" description="Disordered" evidence="14">
    <location>
        <begin position="1"/>
        <end position="70"/>
    </location>
</feature>
<dbReference type="GO" id="GO:0016560">
    <property type="term" value="P:protein import into peroxisome matrix, docking"/>
    <property type="evidence" value="ECO:0007669"/>
    <property type="project" value="InterPro"/>
</dbReference>
<evidence type="ECO:0000256" key="13">
    <source>
        <dbReference type="PROSITE-ProRule" id="PRU00192"/>
    </source>
</evidence>
<gene>
    <name evidence="16" type="ORF">I303_101198</name>
</gene>
<keyword evidence="2 13" id="KW-0728">SH3 domain</keyword>
<dbReference type="Gene3D" id="2.30.30.40">
    <property type="entry name" value="SH3 Domains"/>
    <property type="match status" value="1"/>
</dbReference>
<keyword evidence="4" id="KW-0812">Transmembrane</keyword>
<evidence type="ECO:0000313" key="17">
    <source>
        <dbReference type="Proteomes" id="UP000078595"/>
    </source>
</evidence>
<evidence type="ECO:0000256" key="9">
    <source>
        <dbReference type="ARBA" id="ARBA00023140"/>
    </source>
</evidence>
<evidence type="ECO:0000313" key="16">
    <source>
        <dbReference type="EMBL" id="WWC58654.1"/>
    </source>
</evidence>
<evidence type="ECO:0000256" key="4">
    <source>
        <dbReference type="ARBA" id="ARBA00022692"/>
    </source>
</evidence>
<dbReference type="RefSeq" id="XP_018267219.2">
    <property type="nucleotide sequence ID" value="XM_018404565.2"/>
</dbReference>
<evidence type="ECO:0000256" key="6">
    <source>
        <dbReference type="ARBA" id="ARBA00022989"/>
    </source>
</evidence>
<keyword evidence="17" id="KW-1185">Reference proteome</keyword>
<dbReference type="PANTHER" id="PTHR19332">
    <property type="entry name" value="PEROXISOMAL MEMBRANE PROTEIN PEX13"/>
    <property type="match status" value="1"/>
</dbReference>
<evidence type="ECO:0000256" key="3">
    <source>
        <dbReference type="ARBA" id="ARBA00022448"/>
    </source>
</evidence>
<protein>
    <recommendedName>
        <fullName evidence="11">Peroxisomal membrane protein PEX13</fullName>
    </recommendedName>
    <alternativeName>
        <fullName evidence="10">Peroxin-13</fullName>
    </alternativeName>
</protein>
<evidence type="ECO:0000256" key="1">
    <source>
        <dbReference type="ARBA" id="ARBA00006033"/>
    </source>
</evidence>
<keyword evidence="5" id="KW-0653">Protein transport</keyword>
<keyword evidence="7" id="KW-0811">Translocation</keyword>
<dbReference type="InterPro" id="IPR036028">
    <property type="entry name" value="SH3-like_dom_sf"/>
</dbReference>
<feature type="compositionally biased region" description="Low complexity" evidence="14">
    <location>
        <begin position="25"/>
        <end position="38"/>
    </location>
</feature>
<dbReference type="InterPro" id="IPR035463">
    <property type="entry name" value="Pex13"/>
</dbReference>
<accession>A0AAJ8MEC6</accession>
<dbReference type="PROSITE" id="PS50002">
    <property type="entry name" value="SH3"/>
    <property type="match status" value="1"/>
</dbReference>
<dbReference type="SMART" id="SM00326">
    <property type="entry name" value="SH3"/>
    <property type="match status" value="1"/>
</dbReference>
<evidence type="ECO:0000256" key="5">
    <source>
        <dbReference type="ARBA" id="ARBA00022927"/>
    </source>
</evidence>
<keyword evidence="6" id="KW-1133">Transmembrane helix</keyword>
<dbReference type="Pfam" id="PF04088">
    <property type="entry name" value="Peroxin-13_N"/>
    <property type="match status" value="1"/>
</dbReference>
<evidence type="ECO:0000256" key="11">
    <source>
        <dbReference type="ARBA" id="ARBA00034535"/>
    </source>
</evidence>
<evidence type="ECO:0000256" key="2">
    <source>
        <dbReference type="ARBA" id="ARBA00022443"/>
    </source>
</evidence>
<dbReference type="GO" id="GO:1990429">
    <property type="term" value="C:peroxisomal importomer complex"/>
    <property type="evidence" value="ECO:0007669"/>
    <property type="project" value="TreeGrafter"/>
</dbReference>
<keyword evidence="9" id="KW-0576">Peroxisome</keyword>
<dbReference type="GO" id="GO:0005778">
    <property type="term" value="C:peroxisomal membrane"/>
    <property type="evidence" value="ECO:0007669"/>
    <property type="project" value="UniProtKB-SubCell"/>
</dbReference>
<keyword evidence="8" id="KW-0472">Membrane</keyword>
<dbReference type="SUPFAM" id="SSF50044">
    <property type="entry name" value="SH3-domain"/>
    <property type="match status" value="1"/>
</dbReference>
<dbReference type="GeneID" id="28964903"/>
<dbReference type="AlphaFoldDB" id="A0AAJ8MEC6"/>
<dbReference type="PANTHER" id="PTHR19332:SF1">
    <property type="entry name" value="PEROXISOMAL MEMBRANE PROTEIN PEX13"/>
    <property type="match status" value="1"/>
</dbReference>
<feature type="domain" description="SH3" evidence="15">
    <location>
        <begin position="324"/>
        <end position="396"/>
    </location>
</feature>
<reference evidence="16" key="1">
    <citation type="submission" date="2013-07" db="EMBL/GenBank/DDBJ databases">
        <authorList>
            <consortium name="The Broad Institute Genome Sequencing Platform"/>
            <person name="Cuomo C."/>
            <person name="Litvintseva A."/>
            <person name="Chen Y."/>
            <person name="Heitman J."/>
            <person name="Sun S."/>
            <person name="Springer D."/>
            <person name="Dromer F."/>
            <person name="Young S.K."/>
            <person name="Zeng Q."/>
            <person name="Gargeya S."/>
            <person name="Fitzgerald M."/>
            <person name="Abouelleil A."/>
            <person name="Alvarado L."/>
            <person name="Berlin A.M."/>
            <person name="Chapman S.B."/>
            <person name="Dewar J."/>
            <person name="Goldberg J."/>
            <person name="Griggs A."/>
            <person name="Gujja S."/>
            <person name="Hansen M."/>
            <person name="Howarth C."/>
            <person name="Imamovic A."/>
            <person name="Larimer J."/>
            <person name="McCowan C."/>
            <person name="Murphy C."/>
            <person name="Pearson M."/>
            <person name="Priest M."/>
            <person name="Roberts A."/>
            <person name="Saif S."/>
            <person name="Shea T."/>
            <person name="Sykes S."/>
            <person name="Wortman J."/>
            <person name="Nusbaum C."/>
            <person name="Birren B."/>
        </authorList>
    </citation>
    <scope>NUCLEOTIDE SEQUENCE</scope>
    <source>
        <strain evidence="16">CBS 10117</strain>
    </source>
</reference>
<keyword evidence="3" id="KW-0813">Transport</keyword>
<comment type="similarity">
    <text evidence="1">Belongs to the peroxin-13 family.</text>
</comment>
<evidence type="ECO:0000259" key="15">
    <source>
        <dbReference type="PROSITE" id="PS50002"/>
    </source>
</evidence>
<comment type="subcellular location">
    <subcellularLocation>
        <location evidence="12">Peroxisome membrane</location>
    </subcellularLocation>
</comment>
<name>A0AAJ8MEC6_9TREE</name>
<evidence type="ECO:0000256" key="7">
    <source>
        <dbReference type="ARBA" id="ARBA00023010"/>
    </source>
</evidence>
<dbReference type="Pfam" id="PF07653">
    <property type="entry name" value="SH3_2"/>
    <property type="match status" value="1"/>
</dbReference>
<dbReference type="InterPro" id="IPR007223">
    <property type="entry name" value="Peroxin-13_N"/>
</dbReference>
<dbReference type="InterPro" id="IPR001452">
    <property type="entry name" value="SH3_domain"/>
</dbReference>
<evidence type="ECO:0000256" key="12">
    <source>
        <dbReference type="ARBA" id="ARBA00046271"/>
    </source>
</evidence>
<evidence type="ECO:0000256" key="8">
    <source>
        <dbReference type="ARBA" id="ARBA00023136"/>
    </source>
</evidence>
<dbReference type="Proteomes" id="UP000078595">
    <property type="component" value="Chromosome 1"/>
</dbReference>
<dbReference type="EMBL" id="CP144530">
    <property type="protein sequence ID" value="WWC58654.1"/>
    <property type="molecule type" value="Genomic_DNA"/>
</dbReference>
<evidence type="ECO:0000256" key="14">
    <source>
        <dbReference type="SAM" id="MobiDB-lite"/>
    </source>
</evidence>
<dbReference type="KEGG" id="kdj:28964903"/>